<dbReference type="AlphaFoldDB" id="A0A401QQE4"/>
<gene>
    <name evidence="2" type="ORF">SALB_00183</name>
</gene>
<accession>A0A401QQE4</accession>
<dbReference type="Proteomes" id="UP000288351">
    <property type="component" value="Unassembled WGS sequence"/>
</dbReference>
<evidence type="ECO:0000313" key="2">
    <source>
        <dbReference type="EMBL" id="GCB87532.1"/>
    </source>
</evidence>
<comment type="caution">
    <text evidence="2">The sequence shown here is derived from an EMBL/GenBank/DDBJ whole genome shotgun (WGS) entry which is preliminary data.</text>
</comment>
<reference evidence="2 3" key="1">
    <citation type="journal article" date="2019" name="Microbiol. Resour. Announc.">
        <title>Draft Genome Sequence of the Most Traditional epsilon-Poly-l-Lysine Producer, Streptomyces albulus NBRC14147.</title>
        <authorList>
            <person name="Yamanaka K."/>
            <person name="Hamano Y."/>
        </authorList>
    </citation>
    <scope>NUCLEOTIDE SEQUENCE [LARGE SCALE GENOMIC DNA]</scope>
    <source>
        <strain evidence="2 3">NBRC 14147</strain>
    </source>
</reference>
<name>A0A401QQE4_STRNR</name>
<dbReference type="EMBL" id="BHXC01000001">
    <property type="protein sequence ID" value="GCB87532.1"/>
    <property type="molecule type" value="Genomic_DNA"/>
</dbReference>
<evidence type="ECO:0000256" key="1">
    <source>
        <dbReference type="SAM" id="MobiDB-lite"/>
    </source>
</evidence>
<feature type="region of interest" description="Disordered" evidence="1">
    <location>
        <begin position="1"/>
        <end position="36"/>
    </location>
</feature>
<proteinExistence type="predicted"/>
<organism evidence="2 3">
    <name type="scientific">Streptomyces noursei</name>
    <name type="common">Streptomyces albulus</name>
    <dbReference type="NCBI Taxonomy" id="1971"/>
    <lineage>
        <taxon>Bacteria</taxon>
        <taxon>Bacillati</taxon>
        <taxon>Actinomycetota</taxon>
        <taxon>Actinomycetes</taxon>
        <taxon>Kitasatosporales</taxon>
        <taxon>Streptomycetaceae</taxon>
        <taxon>Streptomyces</taxon>
    </lineage>
</organism>
<sequence length="111" mass="11806">MSGEVVRAKGPAGRRPSARRRPRRPRSWARSAPRRRCRAAPRCHGAAPWLATLAVKGDGPLVDRASCGGALIAPDRPDTDVRGDVLRRGDLTVRTHARCAAQTPAVVGALG</sequence>
<evidence type="ECO:0000313" key="3">
    <source>
        <dbReference type="Proteomes" id="UP000288351"/>
    </source>
</evidence>
<protein>
    <submittedName>
        <fullName evidence="2">Uncharacterized protein</fullName>
    </submittedName>
</protein>
<feature type="compositionally biased region" description="Basic residues" evidence="1">
    <location>
        <begin position="16"/>
        <end position="36"/>
    </location>
</feature>